<keyword evidence="1" id="KW-1277">Toxin-antitoxin system</keyword>
<comment type="caution">
    <text evidence="2">The sequence shown here is derived from an EMBL/GenBank/DDBJ whole genome shotgun (WGS) entry which is preliminary data.</text>
</comment>
<evidence type="ECO:0000313" key="2">
    <source>
        <dbReference type="EMBL" id="MBD0413716.1"/>
    </source>
</evidence>
<evidence type="ECO:0000313" key="3">
    <source>
        <dbReference type="Proteomes" id="UP000643405"/>
    </source>
</evidence>
<sequence>MRRALELISDNPQIGHVVEDAEQREFSIPKTPFPLIYRIAGEQIEILRVWDGRANPGRLTAPDEGLD</sequence>
<evidence type="ECO:0000256" key="1">
    <source>
        <dbReference type="ARBA" id="ARBA00022649"/>
    </source>
</evidence>
<keyword evidence="3" id="KW-1185">Reference proteome</keyword>
<gene>
    <name evidence="2" type="ORF">ICI42_03515</name>
</gene>
<name>A0A8J6PT84_9HYPH</name>
<dbReference type="InterPro" id="IPR007712">
    <property type="entry name" value="RelE/ParE_toxin"/>
</dbReference>
<organism evidence="2 3">
    <name type="scientific">Oryzicola mucosus</name>
    <dbReference type="NCBI Taxonomy" id="2767425"/>
    <lineage>
        <taxon>Bacteria</taxon>
        <taxon>Pseudomonadati</taxon>
        <taxon>Pseudomonadota</taxon>
        <taxon>Alphaproteobacteria</taxon>
        <taxon>Hyphomicrobiales</taxon>
        <taxon>Phyllobacteriaceae</taxon>
        <taxon>Oryzicola</taxon>
    </lineage>
</organism>
<proteinExistence type="predicted"/>
<dbReference type="Pfam" id="PF05016">
    <property type="entry name" value="ParE_toxin"/>
    <property type="match status" value="1"/>
</dbReference>
<dbReference type="AlphaFoldDB" id="A0A8J6PT84"/>
<accession>A0A8J6PT84</accession>
<dbReference type="Proteomes" id="UP000643405">
    <property type="component" value="Unassembled WGS sequence"/>
</dbReference>
<protein>
    <submittedName>
        <fullName evidence="2">Type II toxin-antitoxin system RelE/ParE family toxin</fullName>
    </submittedName>
</protein>
<dbReference type="EMBL" id="JACVVX010000001">
    <property type="protein sequence ID" value="MBD0413716.1"/>
    <property type="molecule type" value="Genomic_DNA"/>
</dbReference>
<dbReference type="InterPro" id="IPR035093">
    <property type="entry name" value="RelE/ParE_toxin_dom_sf"/>
</dbReference>
<reference evidence="2" key="1">
    <citation type="submission" date="2020-09" db="EMBL/GenBank/DDBJ databases">
        <title>Genome seq and assembly of Tianweitania sp.</title>
        <authorList>
            <person name="Chhetri G."/>
        </authorList>
    </citation>
    <scope>NUCLEOTIDE SEQUENCE</scope>
    <source>
        <strain evidence="2">Rool2</strain>
    </source>
</reference>
<dbReference type="Gene3D" id="3.30.2310.20">
    <property type="entry name" value="RelE-like"/>
    <property type="match status" value="1"/>
</dbReference>